<dbReference type="Gene3D" id="3.90.550.10">
    <property type="entry name" value="Spore Coat Polysaccharide Biosynthesis Protein SpsA, Chain A"/>
    <property type="match status" value="1"/>
</dbReference>
<evidence type="ECO:0000313" key="3">
    <source>
        <dbReference type="Proteomes" id="UP000290365"/>
    </source>
</evidence>
<feature type="transmembrane region" description="Helical" evidence="1">
    <location>
        <begin position="286"/>
        <end position="313"/>
    </location>
</feature>
<dbReference type="KEGG" id="kbs:EPA93_11540"/>
<dbReference type="RefSeq" id="WP_129887538.1">
    <property type="nucleotide sequence ID" value="NZ_CP035758.1"/>
</dbReference>
<dbReference type="InterPro" id="IPR029044">
    <property type="entry name" value="Nucleotide-diphossugar_trans"/>
</dbReference>
<keyword evidence="3" id="KW-1185">Reference proteome</keyword>
<gene>
    <name evidence="2" type="ORF">EPA93_11540</name>
</gene>
<evidence type="ECO:0000313" key="2">
    <source>
        <dbReference type="EMBL" id="QBD76602.1"/>
    </source>
</evidence>
<organism evidence="2 3">
    <name type="scientific">Ktedonosporobacter rubrisoli</name>
    <dbReference type="NCBI Taxonomy" id="2509675"/>
    <lineage>
        <taxon>Bacteria</taxon>
        <taxon>Bacillati</taxon>
        <taxon>Chloroflexota</taxon>
        <taxon>Ktedonobacteria</taxon>
        <taxon>Ktedonobacterales</taxon>
        <taxon>Ktedonosporobacteraceae</taxon>
        <taxon>Ktedonosporobacter</taxon>
    </lineage>
</organism>
<accession>A0A4P6JNF7</accession>
<keyword evidence="1" id="KW-0472">Membrane</keyword>
<feature type="transmembrane region" description="Helical" evidence="1">
    <location>
        <begin position="350"/>
        <end position="376"/>
    </location>
</feature>
<dbReference type="OrthoDB" id="9800276at2"/>
<proteinExistence type="predicted"/>
<protein>
    <submittedName>
        <fullName evidence="2">Glycosyltransferase</fullName>
    </submittedName>
</protein>
<dbReference type="AlphaFoldDB" id="A0A4P6JNF7"/>
<keyword evidence="1" id="KW-1133">Transmembrane helix</keyword>
<reference evidence="2 3" key="1">
    <citation type="submission" date="2019-01" db="EMBL/GenBank/DDBJ databases">
        <title>Ktedonosporobacter rubrisoli SCAWS-G2.</title>
        <authorList>
            <person name="Huang Y."/>
            <person name="Yan B."/>
        </authorList>
    </citation>
    <scope>NUCLEOTIDE SEQUENCE [LARGE SCALE GENOMIC DNA]</scope>
    <source>
        <strain evidence="2 3">SCAWS-G2</strain>
    </source>
</reference>
<dbReference type="GO" id="GO:0016740">
    <property type="term" value="F:transferase activity"/>
    <property type="evidence" value="ECO:0007669"/>
    <property type="project" value="UniProtKB-KW"/>
</dbReference>
<dbReference type="SUPFAM" id="SSF53448">
    <property type="entry name" value="Nucleotide-diphospho-sugar transferases"/>
    <property type="match status" value="1"/>
</dbReference>
<dbReference type="PANTHER" id="PTHR43646:SF3">
    <property type="entry name" value="SLR1566 PROTEIN"/>
    <property type="match status" value="1"/>
</dbReference>
<evidence type="ECO:0000256" key="1">
    <source>
        <dbReference type="SAM" id="Phobius"/>
    </source>
</evidence>
<feature type="transmembrane region" description="Helical" evidence="1">
    <location>
        <begin position="319"/>
        <end position="338"/>
    </location>
</feature>
<keyword evidence="1" id="KW-0812">Transmembrane</keyword>
<dbReference type="Proteomes" id="UP000290365">
    <property type="component" value="Chromosome"/>
</dbReference>
<keyword evidence="2" id="KW-0808">Transferase</keyword>
<sequence length="399" mass="44867">MLIIMSFAMSLTIIFFLFFILNLLTFSRLQPVSLKNHEQQTAPFFSILVPARNEEHNIAACVSSLVAQHYERLEVLVLDDTSDDATAEIVLRIIDELPAAQKGRLRLLPGAEVPPGWAGKNFACHQLSQVAKGDYLFFTDADTIHHPETIATVLACMKRSRVQLLTAQPEYMLNGLGERLIMPSFNFMNMTFLPLPLMARSKAPILATGNGQLLCFERSAYKAIGGHVAVKGNILEDVALARATRAAGYRMIFVNALLLVRCRMYRSLAEIWQGYSKNFFAFYNHALMFALAGLILKLLLYVLTPFLLLYSLFVPLSPLPVLLSSIIYGITITMRITLSLHFEGRAGAMMLPLCLLHPIAILFDCLILLNSIRWYYRSKGIEWKGRQYRTQSAANLLSE</sequence>
<name>A0A4P6JNF7_KTERU</name>
<dbReference type="PANTHER" id="PTHR43646">
    <property type="entry name" value="GLYCOSYLTRANSFERASE"/>
    <property type="match status" value="1"/>
</dbReference>
<dbReference type="EMBL" id="CP035758">
    <property type="protein sequence ID" value="QBD76602.1"/>
    <property type="molecule type" value="Genomic_DNA"/>
</dbReference>
<dbReference type="Pfam" id="PF13641">
    <property type="entry name" value="Glyco_tranf_2_3"/>
    <property type="match status" value="1"/>
</dbReference>